<dbReference type="InterPro" id="IPR050754">
    <property type="entry name" value="FKBP4/5/8-like"/>
</dbReference>
<dbReference type="Gene3D" id="3.10.50.40">
    <property type="match status" value="2"/>
</dbReference>
<keyword evidence="5 7" id="KW-0697">Rotamase</keyword>
<name>T1FXH8_HELRO</name>
<keyword evidence="6 7" id="KW-0413">Isomerase</keyword>
<organism evidence="11 12">
    <name type="scientific">Helobdella robusta</name>
    <name type="common">Californian leech</name>
    <dbReference type="NCBI Taxonomy" id="6412"/>
    <lineage>
        <taxon>Eukaryota</taxon>
        <taxon>Metazoa</taxon>
        <taxon>Spiralia</taxon>
        <taxon>Lophotrochozoa</taxon>
        <taxon>Annelida</taxon>
        <taxon>Clitellata</taxon>
        <taxon>Hirudinea</taxon>
        <taxon>Rhynchobdellida</taxon>
        <taxon>Glossiphoniidae</taxon>
        <taxon>Helobdella</taxon>
    </lineage>
</organism>
<feature type="repeat" description="TPR" evidence="8">
    <location>
        <begin position="378"/>
        <end position="411"/>
    </location>
</feature>
<feature type="domain" description="PPIase FKBP-type" evidence="9">
    <location>
        <begin position="192"/>
        <end position="278"/>
    </location>
</feature>
<dbReference type="InterPro" id="IPR001179">
    <property type="entry name" value="PPIase_FKBP_dom"/>
</dbReference>
<comment type="catalytic activity">
    <reaction evidence="1 7">
        <text>[protein]-peptidylproline (omega=180) = [protein]-peptidylproline (omega=0)</text>
        <dbReference type="Rhea" id="RHEA:16237"/>
        <dbReference type="Rhea" id="RHEA-COMP:10747"/>
        <dbReference type="Rhea" id="RHEA-COMP:10748"/>
        <dbReference type="ChEBI" id="CHEBI:83833"/>
        <dbReference type="ChEBI" id="CHEBI:83834"/>
        <dbReference type="EC" id="5.2.1.8"/>
    </reaction>
</comment>
<evidence type="ECO:0000313" key="12">
    <source>
        <dbReference type="Proteomes" id="UP000015101"/>
    </source>
</evidence>
<dbReference type="EMBL" id="AMQM01000312">
    <property type="status" value="NOT_ANNOTATED_CDS"/>
    <property type="molecule type" value="Genomic_DNA"/>
</dbReference>
<dbReference type="PANTHER" id="PTHR46512:SF9">
    <property type="entry name" value="PEPTIDYLPROLYL ISOMERASE"/>
    <property type="match status" value="1"/>
</dbReference>
<evidence type="ECO:0000256" key="5">
    <source>
        <dbReference type="ARBA" id="ARBA00023110"/>
    </source>
</evidence>
<dbReference type="PROSITE" id="PS50005">
    <property type="entry name" value="TPR"/>
    <property type="match status" value="1"/>
</dbReference>
<proteinExistence type="predicted"/>
<evidence type="ECO:0000259" key="9">
    <source>
        <dbReference type="PROSITE" id="PS50059"/>
    </source>
</evidence>
<keyword evidence="3" id="KW-0677">Repeat</keyword>
<feature type="domain" description="PPIase FKBP-type" evidence="9">
    <location>
        <begin position="82"/>
        <end position="167"/>
    </location>
</feature>
<dbReference type="Proteomes" id="UP000015101">
    <property type="component" value="Unassembled WGS sequence"/>
</dbReference>
<dbReference type="AlphaFoldDB" id="T1FXH8"/>
<keyword evidence="4 8" id="KW-0802">TPR repeat</keyword>
<dbReference type="OMA" id="QAILTIH"/>
<evidence type="ECO:0000256" key="3">
    <source>
        <dbReference type="ARBA" id="ARBA00022737"/>
    </source>
</evidence>
<dbReference type="FunFam" id="1.25.40.10:FF:000052">
    <property type="entry name" value="Aryl-hydrocarbon-interacting protein-like 1"/>
    <property type="match status" value="1"/>
</dbReference>
<dbReference type="eggNOG" id="KOG0543">
    <property type="taxonomic scope" value="Eukaryota"/>
</dbReference>
<dbReference type="Pfam" id="PF13181">
    <property type="entry name" value="TPR_8"/>
    <property type="match status" value="1"/>
</dbReference>
<keyword evidence="12" id="KW-1185">Reference proteome</keyword>
<reference evidence="10 12" key="2">
    <citation type="journal article" date="2013" name="Nature">
        <title>Insights into bilaterian evolution from three spiralian genomes.</title>
        <authorList>
            <person name="Simakov O."/>
            <person name="Marletaz F."/>
            <person name="Cho S.J."/>
            <person name="Edsinger-Gonzales E."/>
            <person name="Havlak P."/>
            <person name="Hellsten U."/>
            <person name="Kuo D.H."/>
            <person name="Larsson T."/>
            <person name="Lv J."/>
            <person name="Arendt D."/>
            <person name="Savage R."/>
            <person name="Osoegawa K."/>
            <person name="de Jong P."/>
            <person name="Grimwood J."/>
            <person name="Chapman J.A."/>
            <person name="Shapiro H."/>
            <person name="Aerts A."/>
            <person name="Otillar R.P."/>
            <person name="Terry A.Y."/>
            <person name="Boore J.L."/>
            <person name="Grigoriev I.V."/>
            <person name="Lindberg D.R."/>
            <person name="Seaver E.C."/>
            <person name="Weisblat D.A."/>
            <person name="Putnam N.H."/>
            <person name="Rokhsar D.S."/>
        </authorList>
    </citation>
    <scope>NUCLEOTIDE SEQUENCE</scope>
</reference>
<dbReference type="EMBL" id="KB095811">
    <property type="protein sequence ID" value="ESO13091.1"/>
    <property type="molecule type" value="Genomic_DNA"/>
</dbReference>
<gene>
    <name evidence="11" type="primary">20213526</name>
    <name evidence="10" type="ORF">HELRODRAFT_63586</name>
</gene>
<dbReference type="HOGENOM" id="CLU_013615_13_1_1"/>
<dbReference type="InterPro" id="IPR011990">
    <property type="entry name" value="TPR-like_helical_dom_sf"/>
</dbReference>
<dbReference type="KEGG" id="hro:HELRODRAFT_63586"/>
<dbReference type="SUPFAM" id="SSF48452">
    <property type="entry name" value="TPR-like"/>
    <property type="match status" value="1"/>
</dbReference>
<dbReference type="InterPro" id="IPR019734">
    <property type="entry name" value="TPR_rpt"/>
</dbReference>
<evidence type="ECO:0000313" key="10">
    <source>
        <dbReference type="EMBL" id="ESO13091.1"/>
    </source>
</evidence>
<evidence type="ECO:0000313" key="11">
    <source>
        <dbReference type="EnsemblMetazoa" id="HelroP63586"/>
    </source>
</evidence>
<dbReference type="RefSeq" id="XP_009009811.1">
    <property type="nucleotide sequence ID" value="XM_009011563.1"/>
</dbReference>
<dbReference type="Pfam" id="PF00254">
    <property type="entry name" value="FKBP_C"/>
    <property type="match status" value="2"/>
</dbReference>
<dbReference type="SUPFAM" id="SSF54534">
    <property type="entry name" value="FKBP-like"/>
    <property type="match status" value="2"/>
</dbReference>
<dbReference type="GO" id="GO:0003755">
    <property type="term" value="F:peptidyl-prolyl cis-trans isomerase activity"/>
    <property type="evidence" value="ECO:0000318"/>
    <property type="project" value="GO_Central"/>
</dbReference>
<protein>
    <recommendedName>
        <fullName evidence="2 7">peptidylprolyl isomerase</fullName>
        <ecNumber evidence="2 7">5.2.1.8</ecNumber>
    </recommendedName>
</protein>
<dbReference type="InterPro" id="IPR046357">
    <property type="entry name" value="PPIase_dom_sf"/>
</dbReference>
<dbReference type="GeneID" id="20213526"/>
<evidence type="ECO:0000256" key="2">
    <source>
        <dbReference type="ARBA" id="ARBA00013194"/>
    </source>
</evidence>
<dbReference type="CTD" id="20213526"/>
<evidence type="ECO:0000256" key="1">
    <source>
        <dbReference type="ARBA" id="ARBA00000971"/>
    </source>
</evidence>
<dbReference type="PANTHER" id="PTHR46512">
    <property type="entry name" value="PEPTIDYLPROLYL ISOMERASE"/>
    <property type="match status" value="1"/>
</dbReference>
<accession>T1FXH8</accession>
<dbReference type="OrthoDB" id="433738at2759"/>
<evidence type="ECO:0000256" key="8">
    <source>
        <dbReference type="PROSITE-ProRule" id="PRU00339"/>
    </source>
</evidence>
<sequence length="443" mass="50157">MSANPVTDDKFVDAQLHNLSLDESQTDLKQLSNISASNKKYDILERIKILRLCGIDVTPDKDGGILKMISVLGLGSNKPLPGDEVVMEYRRWLVDGSVIDEGYKSFEFQFGESKTIALCEHGIGTMLEGEVALFLCRPCYGLTSEELLNGAHQEVDIVFEIKLISWHGCDGDLCVCKSAMESGESYGIPNDGAKCTVELIGRYKGRIFDERVVTFIHGEGMEEGVVEGVEQALLRFSRGEKARLKLKSRVGFGEHGCEKFAIPPNADLEYDVRLLECSRAKDFWDMTLEEKLEQSKQDKLKGLHYFQQRKFKLAIKFFQKIIDYLQFEDLNAGMDQEVRRDLLLSSYLNLAICHLSEDQPFPAAHACTRAIEIDPCSEKAYFRRGIANTGMKNFKEALNDFQKVTLLNPKNKGAVKKLKLAETSMKNMQAVERERMKKLFKRC</sequence>
<dbReference type="FunFam" id="3.10.50.40:FF:000013">
    <property type="entry name" value="Peptidylprolyl isomerase"/>
    <property type="match status" value="1"/>
</dbReference>
<evidence type="ECO:0000256" key="4">
    <source>
        <dbReference type="ARBA" id="ARBA00022803"/>
    </source>
</evidence>
<dbReference type="PROSITE" id="PS50059">
    <property type="entry name" value="FKBP_PPIASE"/>
    <property type="match status" value="2"/>
</dbReference>
<evidence type="ECO:0000256" key="7">
    <source>
        <dbReference type="PROSITE-ProRule" id="PRU00277"/>
    </source>
</evidence>
<dbReference type="EC" id="5.2.1.8" evidence="2 7"/>
<dbReference type="SMART" id="SM00028">
    <property type="entry name" value="TPR"/>
    <property type="match status" value="3"/>
</dbReference>
<dbReference type="STRING" id="6412.T1FXH8"/>
<reference evidence="11" key="3">
    <citation type="submission" date="2015-06" db="UniProtKB">
        <authorList>
            <consortium name="EnsemblMetazoa"/>
        </authorList>
    </citation>
    <scope>IDENTIFICATION</scope>
</reference>
<dbReference type="InParanoid" id="T1FXH8"/>
<reference evidence="12" key="1">
    <citation type="submission" date="2012-12" db="EMBL/GenBank/DDBJ databases">
        <authorList>
            <person name="Hellsten U."/>
            <person name="Grimwood J."/>
            <person name="Chapman J.A."/>
            <person name="Shapiro H."/>
            <person name="Aerts A."/>
            <person name="Otillar R.P."/>
            <person name="Terry A.Y."/>
            <person name="Boore J.L."/>
            <person name="Simakov O."/>
            <person name="Marletaz F."/>
            <person name="Cho S.-J."/>
            <person name="Edsinger-Gonzales E."/>
            <person name="Havlak P."/>
            <person name="Kuo D.-H."/>
            <person name="Larsson T."/>
            <person name="Lv J."/>
            <person name="Arendt D."/>
            <person name="Savage R."/>
            <person name="Osoegawa K."/>
            <person name="de Jong P."/>
            <person name="Lindberg D.R."/>
            <person name="Seaver E.C."/>
            <person name="Weisblat D.A."/>
            <person name="Putnam N.H."/>
            <person name="Grigoriev I.V."/>
            <person name="Rokhsar D.S."/>
        </authorList>
    </citation>
    <scope>NUCLEOTIDE SEQUENCE</scope>
</reference>
<dbReference type="Gene3D" id="1.25.40.10">
    <property type="entry name" value="Tetratricopeptide repeat domain"/>
    <property type="match status" value="1"/>
</dbReference>
<evidence type="ECO:0000256" key="6">
    <source>
        <dbReference type="ARBA" id="ARBA00023235"/>
    </source>
</evidence>
<dbReference type="EnsemblMetazoa" id="HelroT63586">
    <property type="protein sequence ID" value="HelroP63586"/>
    <property type="gene ID" value="HelroG63586"/>
</dbReference>